<dbReference type="EMBL" id="VSSQ01025291">
    <property type="protein sequence ID" value="MPM73336.1"/>
    <property type="molecule type" value="Genomic_DNA"/>
</dbReference>
<protein>
    <recommendedName>
        <fullName evidence="2">DUF2508 domain-containing protein</fullName>
    </recommendedName>
</protein>
<evidence type="ECO:0008006" key="2">
    <source>
        <dbReference type="Google" id="ProtNLM"/>
    </source>
</evidence>
<name>A0A645C6C3_9ZZZZ</name>
<accession>A0A645C6C3</accession>
<reference evidence="1" key="1">
    <citation type="submission" date="2019-08" db="EMBL/GenBank/DDBJ databases">
        <authorList>
            <person name="Kucharzyk K."/>
            <person name="Murdoch R.W."/>
            <person name="Higgins S."/>
            <person name="Loffler F."/>
        </authorList>
    </citation>
    <scope>NUCLEOTIDE SEQUENCE</scope>
</reference>
<evidence type="ECO:0000313" key="1">
    <source>
        <dbReference type="EMBL" id="MPM73336.1"/>
    </source>
</evidence>
<organism evidence="1">
    <name type="scientific">bioreactor metagenome</name>
    <dbReference type="NCBI Taxonomy" id="1076179"/>
    <lineage>
        <taxon>unclassified sequences</taxon>
        <taxon>metagenomes</taxon>
        <taxon>ecological metagenomes</taxon>
    </lineage>
</organism>
<gene>
    <name evidence="1" type="ORF">SDC9_120316</name>
</gene>
<sequence length="87" mass="9744">MKNAFFSKRPAQDPMLTVLQNELQAAQGELTLAYRQFDLATDPELVESCVFQISAAKARCNYLIRMIKARCPDTAAMAKTEEAATWT</sequence>
<dbReference type="AlphaFoldDB" id="A0A645C6C3"/>
<comment type="caution">
    <text evidence="1">The sequence shown here is derived from an EMBL/GenBank/DDBJ whole genome shotgun (WGS) entry which is preliminary data.</text>
</comment>
<proteinExistence type="predicted"/>